<evidence type="ECO:0000313" key="11">
    <source>
        <dbReference type="EMBL" id="GAT34692.1"/>
    </source>
</evidence>
<dbReference type="Gene3D" id="2.70.98.10">
    <property type="match status" value="1"/>
</dbReference>
<dbReference type="Pfam" id="PF02929">
    <property type="entry name" value="Bgal_small_N"/>
    <property type="match status" value="1"/>
</dbReference>
<dbReference type="SUPFAM" id="SSF74650">
    <property type="entry name" value="Galactose mutarotase-like"/>
    <property type="match status" value="1"/>
</dbReference>
<dbReference type="InterPro" id="IPR036156">
    <property type="entry name" value="Beta-gal/glucu_dom_sf"/>
</dbReference>
<evidence type="ECO:0000313" key="12">
    <source>
        <dbReference type="Proteomes" id="UP000076023"/>
    </source>
</evidence>
<comment type="cofactor">
    <cofactor evidence="2">
        <name>Na(+)</name>
        <dbReference type="ChEBI" id="CHEBI:29101"/>
    </cofactor>
</comment>
<dbReference type="Pfam" id="PF02836">
    <property type="entry name" value="Glyco_hydro_2_C"/>
    <property type="match status" value="1"/>
</dbReference>
<dbReference type="FunCoup" id="A0A146GBZ9">
    <property type="interactions" value="230"/>
</dbReference>
<dbReference type="InterPro" id="IPR008979">
    <property type="entry name" value="Galactose-bd-like_sf"/>
</dbReference>
<dbReference type="Pfam" id="PF16353">
    <property type="entry name" value="LacZ_4"/>
    <property type="match status" value="1"/>
</dbReference>
<evidence type="ECO:0000259" key="10">
    <source>
        <dbReference type="SMART" id="SM01038"/>
    </source>
</evidence>
<accession>A0A146GBZ9</accession>
<proteinExistence type="inferred from homology"/>
<dbReference type="GO" id="GO:0004565">
    <property type="term" value="F:beta-galactosidase activity"/>
    <property type="evidence" value="ECO:0007669"/>
    <property type="project" value="UniProtKB-EC"/>
</dbReference>
<evidence type="ECO:0000256" key="7">
    <source>
        <dbReference type="ARBA" id="ARBA00023295"/>
    </source>
</evidence>
<sequence length="1050" mass="118444">MFQSLLPLLSFGASNTWTSPELLCAARLPMRATAYPFPDVDTARTLDREKSPWFQLLNGQWNFKMVDRPELLKEADVAVETDREDWDKVAVPGNWTLQGYGAPHYTNVQMPFNDEPPTVPKENPTGVYVREVRIPRDWKGRRVVTHFGGAESVLFLYVNGKPVGFGKDCRLPSEFDITDFVKVGRVNTIAAVVVKWSDATFIEDQDQWWMGGLHREVYLYSTAPVYIADVFAKGKLDEEYEDGLLDITVRAGFPGSPEVGWKVAVQLFDPKGKAVLKKGAEKEIPADRSGVIDRLLARFSLPVSKPLQWSAEIPNLYTLVVTLISPSGEKVETTSTRVGFRTVEVRDRQLLVNGKCVLIHGVNRHDHHDTQGKALDRETMRLDALMMKQFNVNAVRCSHYPNDSYWLDLCDELGLYVIDEADLEAHGYYYQLGHESRWATAFLDRAVRMVERDKNHASVILWSLGNETGLGPNQEGMAGWVRGRDETRPLHYEPGIWIQGLREEQHPWTHIYAMGDRVTDIVCPMYPGLENLLKWATDPTHPDQRRPLIMCEYSHAMGNSNGGLAEYYELFETIPGLQGGFIWEWIDHGLRRKSEDGTEYWVYGGDYGDTPNDANFVCDGMVWPDRNPHPALFEFKKLAQPVGVKLVDSRGLAIEITNKNDFRSLGWLECEWELLVDGVVSGTGKFRLPDITPHSSAKVPWKAPAKKLVGEKASLLVRFYSRVDTDWCGKGHLVAWDSLALPASILTQPKAAPALVPSFEITKRSGDRFEVRTGDLDLILDPTEGGLSLIRIHGEDVLTAAPQLNVWRAPTDNDGIKLWTGQDWKPLGRYRAQGLDKVVTRLVSSTFRQSKDTGAVWTYRFESTGREKWDDFSWSYRVSLPGEGVVRISAQIETGKEISDPPRVGLLFRVAPGFEDLSWLGLGPLENYPDRQASSWEAVHQSTVTNEYVPYVMPQEHGLKCNTRWIALNNGENELRVTSTAPIAFSASHLHAQDLTEAKHTIDLVPRDEVWLSIDAAHRGLGTASCGPDTTEPYRIKAKRFALDLEWTVR</sequence>
<dbReference type="GO" id="GO:0005990">
    <property type="term" value="P:lactose catabolic process"/>
    <property type="evidence" value="ECO:0007669"/>
    <property type="project" value="TreeGrafter"/>
</dbReference>
<dbReference type="PROSITE" id="PS00719">
    <property type="entry name" value="GLYCOSYL_HYDROL_F2_1"/>
    <property type="match status" value="1"/>
</dbReference>
<dbReference type="EMBL" id="BDCO01000002">
    <property type="protein sequence ID" value="GAT34692.1"/>
    <property type="molecule type" value="Genomic_DNA"/>
</dbReference>
<dbReference type="InterPro" id="IPR014718">
    <property type="entry name" value="GH-type_carb-bd"/>
</dbReference>
<dbReference type="FunFam" id="3.20.20.80:FF:000018">
    <property type="entry name" value="Beta-galactosidase"/>
    <property type="match status" value="1"/>
</dbReference>
<dbReference type="RefSeq" id="WP_075080304.1">
    <property type="nucleotide sequence ID" value="NZ_BDCO01000002.1"/>
</dbReference>
<dbReference type="SUPFAM" id="SSF49303">
    <property type="entry name" value="beta-Galactosidase/glucuronidase domain"/>
    <property type="match status" value="2"/>
</dbReference>
<dbReference type="PANTHER" id="PTHR46323:SF2">
    <property type="entry name" value="BETA-GALACTOSIDASE"/>
    <property type="match status" value="1"/>
</dbReference>
<dbReference type="SUPFAM" id="SSF51445">
    <property type="entry name" value="(Trans)glycosidases"/>
    <property type="match status" value="1"/>
</dbReference>
<dbReference type="InterPro" id="IPR006101">
    <property type="entry name" value="Glyco_hydro_2"/>
</dbReference>
<keyword evidence="6 9" id="KW-0378">Hydrolase</keyword>
<dbReference type="Gene3D" id="3.20.20.80">
    <property type="entry name" value="Glycosidases"/>
    <property type="match status" value="1"/>
</dbReference>
<evidence type="ECO:0000256" key="4">
    <source>
        <dbReference type="ARBA" id="ARBA00012756"/>
    </source>
</evidence>
<dbReference type="InterPro" id="IPR023232">
    <property type="entry name" value="Glyco_hydro_2_AS"/>
</dbReference>
<dbReference type="Gene3D" id="2.60.40.10">
    <property type="entry name" value="Immunoglobulins"/>
    <property type="match status" value="2"/>
</dbReference>
<dbReference type="InterPro" id="IPR006104">
    <property type="entry name" value="Glyco_hydro_2_N"/>
</dbReference>
<keyword evidence="7 9" id="KW-0326">Glycosidase</keyword>
<dbReference type="InterPro" id="IPR006103">
    <property type="entry name" value="Glyco_hydro_2_cat"/>
</dbReference>
<dbReference type="EC" id="3.2.1.23" evidence="4 9"/>
<reference evidence="12" key="1">
    <citation type="journal article" date="2017" name="Genome Announc.">
        <title>Draft Genome Sequence of Terrimicrobium sacchariphilum NM-5T, a Facultative Anaerobic Soil Bacterium of the Class Spartobacteria.</title>
        <authorList>
            <person name="Qiu Y.L."/>
            <person name="Tourlousse D.M."/>
            <person name="Matsuura N."/>
            <person name="Ohashi A."/>
            <person name="Sekiguchi Y."/>
        </authorList>
    </citation>
    <scope>NUCLEOTIDE SEQUENCE [LARGE SCALE GENOMIC DNA]</scope>
    <source>
        <strain evidence="12">NM-5</strain>
    </source>
</reference>
<dbReference type="OrthoDB" id="9762066at2"/>
<evidence type="ECO:0000256" key="8">
    <source>
        <dbReference type="ARBA" id="ARBA00032230"/>
    </source>
</evidence>
<name>A0A146GBZ9_TERSA</name>
<dbReference type="Proteomes" id="UP000076023">
    <property type="component" value="Unassembled WGS sequence"/>
</dbReference>
<comment type="catalytic activity">
    <reaction evidence="1 9">
        <text>Hydrolysis of terminal non-reducing beta-D-galactose residues in beta-D-galactosides.</text>
        <dbReference type="EC" id="3.2.1.23"/>
    </reaction>
</comment>
<dbReference type="PROSITE" id="PS00608">
    <property type="entry name" value="GLYCOSYL_HYDROL_F2_2"/>
    <property type="match status" value="1"/>
</dbReference>
<feature type="domain" description="Beta galactosidase small chain/" evidence="10">
    <location>
        <begin position="770"/>
        <end position="1048"/>
    </location>
</feature>
<dbReference type="InterPro" id="IPR013783">
    <property type="entry name" value="Ig-like_fold"/>
</dbReference>
<dbReference type="InterPro" id="IPR023230">
    <property type="entry name" value="Glyco_hydro_2_CS"/>
</dbReference>
<dbReference type="InterPro" id="IPR011013">
    <property type="entry name" value="Gal_mutarotase_sf_dom"/>
</dbReference>
<dbReference type="STRING" id="690879.TSACC_23124"/>
<gene>
    <name evidence="11" type="ORF">TSACC_23124</name>
</gene>
<evidence type="ECO:0000256" key="5">
    <source>
        <dbReference type="ARBA" id="ARBA00013303"/>
    </source>
</evidence>
<evidence type="ECO:0000256" key="2">
    <source>
        <dbReference type="ARBA" id="ARBA00001959"/>
    </source>
</evidence>
<dbReference type="AlphaFoldDB" id="A0A146GBZ9"/>
<dbReference type="Pfam" id="PF00703">
    <property type="entry name" value="Glyco_hydro_2"/>
    <property type="match status" value="1"/>
</dbReference>
<dbReference type="InterPro" id="IPR017853">
    <property type="entry name" value="GH"/>
</dbReference>
<organism evidence="11 12">
    <name type="scientific">Terrimicrobium sacchariphilum</name>
    <dbReference type="NCBI Taxonomy" id="690879"/>
    <lineage>
        <taxon>Bacteria</taxon>
        <taxon>Pseudomonadati</taxon>
        <taxon>Verrucomicrobiota</taxon>
        <taxon>Terrimicrobiia</taxon>
        <taxon>Terrimicrobiales</taxon>
        <taxon>Terrimicrobiaceae</taxon>
        <taxon>Terrimicrobium</taxon>
    </lineage>
</organism>
<protein>
    <recommendedName>
        <fullName evidence="5 9">Beta-galactosidase</fullName>
        <ecNumber evidence="4 9">3.2.1.23</ecNumber>
    </recommendedName>
    <alternativeName>
        <fullName evidence="8 9">Lactase</fullName>
    </alternativeName>
</protein>
<dbReference type="Gene3D" id="2.60.120.260">
    <property type="entry name" value="Galactose-binding domain-like"/>
    <property type="match status" value="1"/>
</dbReference>
<evidence type="ECO:0000256" key="9">
    <source>
        <dbReference type="RuleBase" id="RU361154"/>
    </source>
</evidence>
<dbReference type="InterPro" id="IPR004199">
    <property type="entry name" value="B-gal_small/dom_5"/>
</dbReference>
<comment type="caution">
    <text evidence="11">The sequence shown here is derived from an EMBL/GenBank/DDBJ whole genome shotgun (WGS) entry which is preliminary data.</text>
</comment>
<dbReference type="Pfam" id="PF02837">
    <property type="entry name" value="Glyco_hydro_2_N"/>
    <property type="match status" value="1"/>
</dbReference>
<evidence type="ECO:0000256" key="6">
    <source>
        <dbReference type="ARBA" id="ARBA00022801"/>
    </source>
</evidence>
<dbReference type="InterPro" id="IPR006102">
    <property type="entry name" value="Ig-like_GH2"/>
</dbReference>
<dbReference type="GO" id="GO:0030246">
    <property type="term" value="F:carbohydrate binding"/>
    <property type="evidence" value="ECO:0007669"/>
    <property type="project" value="InterPro"/>
</dbReference>
<dbReference type="PRINTS" id="PR00132">
    <property type="entry name" value="GLHYDRLASE2"/>
</dbReference>
<dbReference type="InParanoid" id="A0A146GBZ9"/>
<dbReference type="InterPro" id="IPR050347">
    <property type="entry name" value="Bact_Beta-galactosidase"/>
</dbReference>
<dbReference type="SUPFAM" id="SSF49785">
    <property type="entry name" value="Galactose-binding domain-like"/>
    <property type="match status" value="1"/>
</dbReference>
<keyword evidence="12" id="KW-1185">Reference proteome</keyword>
<dbReference type="PANTHER" id="PTHR46323">
    <property type="entry name" value="BETA-GALACTOSIDASE"/>
    <property type="match status" value="1"/>
</dbReference>
<comment type="similarity">
    <text evidence="3 9">Belongs to the glycosyl hydrolase 2 family.</text>
</comment>
<dbReference type="InterPro" id="IPR032312">
    <property type="entry name" value="LacZ_4"/>
</dbReference>
<dbReference type="GO" id="GO:0009341">
    <property type="term" value="C:beta-galactosidase complex"/>
    <property type="evidence" value="ECO:0007669"/>
    <property type="project" value="InterPro"/>
</dbReference>
<evidence type="ECO:0000256" key="3">
    <source>
        <dbReference type="ARBA" id="ARBA00007401"/>
    </source>
</evidence>
<dbReference type="SMART" id="SM01038">
    <property type="entry name" value="Bgal_small_N"/>
    <property type="match status" value="1"/>
</dbReference>
<evidence type="ECO:0000256" key="1">
    <source>
        <dbReference type="ARBA" id="ARBA00001412"/>
    </source>
</evidence>